<reference evidence="2 3" key="1">
    <citation type="journal article" date="2021" name="Plant Biotechnol. J.">
        <title>Multi-omics assisted identification of the key and species-specific regulatory components of drought-tolerant mechanisms in Gossypium stocksii.</title>
        <authorList>
            <person name="Yu D."/>
            <person name="Ke L."/>
            <person name="Zhang D."/>
            <person name="Wu Y."/>
            <person name="Sun Y."/>
            <person name="Mei J."/>
            <person name="Sun J."/>
            <person name="Sun Y."/>
        </authorList>
    </citation>
    <scope>NUCLEOTIDE SEQUENCE [LARGE SCALE GENOMIC DNA]</scope>
    <source>
        <strain evidence="3">cv. E1</strain>
        <tissue evidence="2">Leaf</tissue>
    </source>
</reference>
<name>A0A9D3UF22_9ROSI</name>
<keyword evidence="3" id="KW-1185">Reference proteome</keyword>
<dbReference type="PANTHER" id="PTHR33116:SF75">
    <property type="entry name" value="RIBONUCLEASE H PROTEIN"/>
    <property type="match status" value="1"/>
</dbReference>
<keyword evidence="1" id="KW-0472">Membrane</keyword>
<proteinExistence type="predicted"/>
<feature type="transmembrane region" description="Helical" evidence="1">
    <location>
        <begin position="20"/>
        <end position="43"/>
    </location>
</feature>
<evidence type="ECO:0000256" key="1">
    <source>
        <dbReference type="SAM" id="Phobius"/>
    </source>
</evidence>
<dbReference type="AlphaFoldDB" id="A0A9D3UF22"/>
<dbReference type="EMBL" id="JAIQCV010000012">
    <property type="protein sequence ID" value="KAH1039277.1"/>
    <property type="molecule type" value="Genomic_DNA"/>
</dbReference>
<dbReference type="Proteomes" id="UP000828251">
    <property type="component" value="Unassembled WGS sequence"/>
</dbReference>
<dbReference type="PANTHER" id="PTHR33116">
    <property type="entry name" value="REVERSE TRANSCRIPTASE ZINC-BINDING DOMAIN-CONTAINING PROTEIN-RELATED-RELATED"/>
    <property type="match status" value="1"/>
</dbReference>
<sequence length="180" mass="20196">MEHQLNLFVHLGVSNKVVRFSLISLFFAWSGLATVSNLAFFLVNGDRSNFPDQEVVYVVLLDFTKFRTFIGSLGVPLFHDEVTNSTFHFVVEKVQKNFQSWEARSLSLVGRATIAKSVLMVIPNYFMQLMMIPKGLCEEIECMACHFVSGCSSNSRKVALVGYKDACQTRELGGLAVQKL</sequence>
<keyword evidence="1" id="KW-0812">Transmembrane</keyword>
<evidence type="ECO:0000313" key="2">
    <source>
        <dbReference type="EMBL" id="KAH1039277.1"/>
    </source>
</evidence>
<gene>
    <name evidence="2" type="ORF">J1N35_041020</name>
</gene>
<comment type="caution">
    <text evidence="2">The sequence shown here is derived from an EMBL/GenBank/DDBJ whole genome shotgun (WGS) entry which is preliminary data.</text>
</comment>
<protein>
    <submittedName>
        <fullName evidence="2">Uncharacterized protein</fullName>
    </submittedName>
</protein>
<keyword evidence="1" id="KW-1133">Transmembrane helix</keyword>
<evidence type="ECO:0000313" key="3">
    <source>
        <dbReference type="Proteomes" id="UP000828251"/>
    </source>
</evidence>
<dbReference type="OrthoDB" id="1934719at2759"/>
<accession>A0A9D3UF22</accession>
<organism evidence="2 3">
    <name type="scientific">Gossypium stocksii</name>
    <dbReference type="NCBI Taxonomy" id="47602"/>
    <lineage>
        <taxon>Eukaryota</taxon>
        <taxon>Viridiplantae</taxon>
        <taxon>Streptophyta</taxon>
        <taxon>Embryophyta</taxon>
        <taxon>Tracheophyta</taxon>
        <taxon>Spermatophyta</taxon>
        <taxon>Magnoliopsida</taxon>
        <taxon>eudicotyledons</taxon>
        <taxon>Gunneridae</taxon>
        <taxon>Pentapetalae</taxon>
        <taxon>rosids</taxon>
        <taxon>malvids</taxon>
        <taxon>Malvales</taxon>
        <taxon>Malvaceae</taxon>
        <taxon>Malvoideae</taxon>
        <taxon>Gossypium</taxon>
    </lineage>
</organism>